<gene>
    <name evidence="7" type="ORF">GCM10007390_14130</name>
</gene>
<dbReference type="Proteomes" id="UP000598271">
    <property type="component" value="Unassembled WGS sequence"/>
</dbReference>
<dbReference type="AlphaFoldDB" id="A0A8J3G998"/>
<organism evidence="7 8">
    <name type="scientific">Persicitalea jodogahamensis</name>
    <dbReference type="NCBI Taxonomy" id="402147"/>
    <lineage>
        <taxon>Bacteria</taxon>
        <taxon>Pseudomonadati</taxon>
        <taxon>Bacteroidota</taxon>
        <taxon>Cytophagia</taxon>
        <taxon>Cytophagales</taxon>
        <taxon>Spirosomataceae</taxon>
        <taxon>Persicitalea</taxon>
    </lineage>
</organism>
<feature type="domain" description="Glycosyltransferase 2-like" evidence="6">
    <location>
        <begin position="46"/>
        <end position="186"/>
    </location>
</feature>
<evidence type="ECO:0000256" key="4">
    <source>
        <dbReference type="ARBA" id="ARBA00022679"/>
    </source>
</evidence>
<evidence type="ECO:0000313" key="7">
    <source>
        <dbReference type="EMBL" id="GHB61460.1"/>
    </source>
</evidence>
<evidence type="ECO:0000256" key="1">
    <source>
        <dbReference type="ARBA" id="ARBA00004236"/>
    </source>
</evidence>
<name>A0A8J3G998_9BACT</name>
<accession>A0A8J3G998</accession>
<dbReference type="RefSeq" id="WP_189563619.1">
    <property type="nucleotide sequence ID" value="NZ_BMXF01000001.1"/>
</dbReference>
<dbReference type="PANTHER" id="PTHR43646:SF2">
    <property type="entry name" value="GLYCOSYLTRANSFERASE 2-LIKE DOMAIN-CONTAINING PROTEIN"/>
    <property type="match status" value="1"/>
</dbReference>
<keyword evidence="5" id="KW-0472">Membrane</keyword>
<dbReference type="InterPro" id="IPR001173">
    <property type="entry name" value="Glyco_trans_2-like"/>
</dbReference>
<dbReference type="InterPro" id="IPR029044">
    <property type="entry name" value="Nucleotide-diphossugar_trans"/>
</dbReference>
<dbReference type="GO" id="GO:0005886">
    <property type="term" value="C:plasma membrane"/>
    <property type="evidence" value="ECO:0007669"/>
    <property type="project" value="UniProtKB-SubCell"/>
</dbReference>
<dbReference type="SUPFAM" id="SSF53448">
    <property type="entry name" value="Nucleotide-diphospho-sugar transferases"/>
    <property type="match status" value="1"/>
</dbReference>
<keyword evidence="3" id="KW-0328">Glycosyltransferase</keyword>
<dbReference type="EMBL" id="BMXF01000001">
    <property type="protein sequence ID" value="GHB61460.1"/>
    <property type="molecule type" value="Genomic_DNA"/>
</dbReference>
<dbReference type="Pfam" id="PF00535">
    <property type="entry name" value="Glycos_transf_2"/>
    <property type="match status" value="1"/>
</dbReference>
<keyword evidence="4 7" id="KW-0808">Transferase</keyword>
<dbReference type="Gene3D" id="3.90.550.10">
    <property type="entry name" value="Spore Coat Polysaccharide Biosynthesis Protein SpsA, Chain A"/>
    <property type="match status" value="1"/>
</dbReference>
<proteinExistence type="predicted"/>
<dbReference type="CDD" id="cd00761">
    <property type="entry name" value="Glyco_tranf_GTA_type"/>
    <property type="match status" value="1"/>
</dbReference>
<evidence type="ECO:0000256" key="3">
    <source>
        <dbReference type="ARBA" id="ARBA00022676"/>
    </source>
</evidence>
<reference evidence="7 8" key="1">
    <citation type="journal article" date="2014" name="Int. J. Syst. Evol. Microbiol.">
        <title>Complete genome sequence of Corynebacterium casei LMG S-19264T (=DSM 44701T), isolated from a smear-ripened cheese.</title>
        <authorList>
            <consortium name="US DOE Joint Genome Institute (JGI-PGF)"/>
            <person name="Walter F."/>
            <person name="Albersmeier A."/>
            <person name="Kalinowski J."/>
            <person name="Ruckert C."/>
        </authorList>
    </citation>
    <scope>NUCLEOTIDE SEQUENCE [LARGE SCALE GENOMIC DNA]</scope>
    <source>
        <strain evidence="7 8">KCTC 12866</strain>
    </source>
</reference>
<protein>
    <submittedName>
        <fullName evidence="7">Glycosyl transferase family A</fullName>
    </submittedName>
</protein>
<dbReference type="GO" id="GO:0016757">
    <property type="term" value="F:glycosyltransferase activity"/>
    <property type="evidence" value="ECO:0007669"/>
    <property type="project" value="UniProtKB-KW"/>
</dbReference>
<evidence type="ECO:0000313" key="8">
    <source>
        <dbReference type="Proteomes" id="UP000598271"/>
    </source>
</evidence>
<comment type="caution">
    <text evidence="7">The sequence shown here is derived from an EMBL/GenBank/DDBJ whole genome shotgun (WGS) entry which is preliminary data.</text>
</comment>
<dbReference type="PANTHER" id="PTHR43646">
    <property type="entry name" value="GLYCOSYLTRANSFERASE"/>
    <property type="match status" value="1"/>
</dbReference>
<sequence>MSLFSLPQWVRPHLFEDKQFKDLSVGEISNIQNALQRFNSSDPEVSVVIPVWNEENNIYRTLSSLAASSSKLAVEIIAVNNNSTDDTQKVLDTLGVKSVQQPVQGTPYARQLGLENARGKYHLCADSDTLYPPDWIDLMVKPMQDSEAVTGVYGIYSFLPPKGQSRLGLWLYESIGSLLIRYRRMNKEYLNVYGFNMGLVTETGLRNGGFLVKGNRVYADQVSGSDFVNDSEDGRMAINLMKTGKLSWVTHPKARVFTSSRRLMDDGGLTKAFIRRVKRQFGVVS</sequence>
<comment type="subcellular location">
    <subcellularLocation>
        <location evidence="1">Cell membrane</location>
    </subcellularLocation>
</comment>
<evidence type="ECO:0000256" key="2">
    <source>
        <dbReference type="ARBA" id="ARBA00022475"/>
    </source>
</evidence>
<evidence type="ECO:0000259" key="6">
    <source>
        <dbReference type="Pfam" id="PF00535"/>
    </source>
</evidence>
<evidence type="ECO:0000256" key="5">
    <source>
        <dbReference type="ARBA" id="ARBA00023136"/>
    </source>
</evidence>
<keyword evidence="2" id="KW-1003">Cell membrane</keyword>
<keyword evidence="8" id="KW-1185">Reference proteome</keyword>